<dbReference type="InterPro" id="IPR007816">
    <property type="entry name" value="ResB-like_domain"/>
</dbReference>
<evidence type="ECO:0000256" key="2">
    <source>
        <dbReference type="ARBA" id="ARBA00022692"/>
    </source>
</evidence>
<dbReference type="AlphaFoldDB" id="A0A5C4S3R8"/>
<comment type="subcellular location">
    <subcellularLocation>
        <location evidence="1">Membrane</location>
        <topology evidence="1">Multi-pass membrane protein</topology>
    </subcellularLocation>
</comment>
<evidence type="ECO:0000256" key="1">
    <source>
        <dbReference type="ARBA" id="ARBA00004141"/>
    </source>
</evidence>
<dbReference type="GO" id="GO:0017004">
    <property type="term" value="P:cytochrome complex assembly"/>
    <property type="evidence" value="ECO:0007669"/>
    <property type="project" value="UniProtKB-KW"/>
</dbReference>
<feature type="transmembrane region" description="Helical" evidence="6">
    <location>
        <begin position="384"/>
        <end position="404"/>
    </location>
</feature>
<dbReference type="Proteomes" id="UP000309544">
    <property type="component" value="Unassembled WGS sequence"/>
</dbReference>
<dbReference type="GO" id="GO:0016020">
    <property type="term" value="C:membrane"/>
    <property type="evidence" value="ECO:0007669"/>
    <property type="project" value="UniProtKB-SubCell"/>
</dbReference>
<feature type="transmembrane region" description="Helical" evidence="6">
    <location>
        <begin position="79"/>
        <end position="99"/>
    </location>
</feature>
<evidence type="ECO:0000256" key="6">
    <source>
        <dbReference type="SAM" id="Phobius"/>
    </source>
</evidence>
<evidence type="ECO:0000256" key="5">
    <source>
        <dbReference type="ARBA" id="ARBA00023136"/>
    </source>
</evidence>
<feature type="domain" description="ResB-like" evidence="7">
    <location>
        <begin position="81"/>
        <end position="132"/>
    </location>
</feature>
<comment type="caution">
    <text evidence="8">The sequence shown here is derived from an EMBL/GenBank/DDBJ whole genome shotgun (WGS) entry which is preliminary data.</text>
</comment>
<dbReference type="PANTHER" id="PTHR31566">
    <property type="entry name" value="CYTOCHROME C BIOGENESIS PROTEIN CCS1, CHLOROPLASTIC"/>
    <property type="match status" value="1"/>
</dbReference>
<keyword evidence="5 6" id="KW-0472">Membrane</keyword>
<feature type="transmembrane region" description="Helical" evidence="6">
    <location>
        <begin position="119"/>
        <end position="141"/>
    </location>
</feature>
<sequence length="413" mass="46049">MVRIQYATGMQRQGFVWGVFLSLLLCVLGFTIEFVSGGRGVILPSWPGNLYLLMLMLSVIIPTALLFRTNRFVQWLGGIPLGLCLIVALAVLSMFGGVLPQEQGAVAGWMERLGFNRMFSSWPFSLVMLAFLGNIGLSLVWKCVPFRFGNLQFILFHAGFWISMACGLLGSADLQRVIIPLYEGRFSSHGYLSSSKEMVEMPFRIYLEDFIMEEYPPQLALYDPETMQLELDETNTVHQVAEGLEMSWPEGVRLKVLHYLPYAMMRPSGEPVAADRKAGVPYVFVEGEVAGRGFSSWLSTGSPYEDPLFAGLGEKLLVLVPGTAKKYSSRVVIEEAGGNGVRETVVDVNAPVSVGGWKIYQMGYDENAGRWSKQSLLEGVRDPWLPIVYAGFFMMLGGNFLFFWNGMKKTKVL</sequence>
<keyword evidence="9" id="KW-1185">Reference proteome</keyword>
<evidence type="ECO:0000313" key="8">
    <source>
        <dbReference type="EMBL" id="TNJ37955.1"/>
    </source>
</evidence>
<feature type="transmembrane region" description="Helical" evidence="6">
    <location>
        <begin position="153"/>
        <end position="172"/>
    </location>
</feature>
<protein>
    <submittedName>
        <fullName evidence="8">Cytochrome c biogenesis protein ResB</fullName>
    </submittedName>
</protein>
<feature type="transmembrane region" description="Helical" evidence="6">
    <location>
        <begin position="15"/>
        <end position="36"/>
    </location>
</feature>
<keyword evidence="2 6" id="KW-0812">Transmembrane</keyword>
<dbReference type="RefSeq" id="WP_068867818.1">
    <property type="nucleotide sequence ID" value="NZ_VDCI01000001.1"/>
</dbReference>
<proteinExistence type="predicted"/>
<evidence type="ECO:0000256" key="3">
    <source>
        <dbReference type="ARBA" id="ARBA00022748"/>
    </source>
</evidence>
<keyword evidence="3" id="KW-0201">Cytochrome c-type biogenesis</keyword>
<dbReference type="PANTHER" id="PTHR31566:SF5">
    <property type="entry name" value="RESB-LIKE DOMAIN-CONTAINING PROTEIN"/>
    <property type="match status" value="1"/>
</dbReference>
<accession>A0A5C4S3R8</accession>
<dbReference type="InterPro" id="IPR023494">
    <property type="entry name" value="Cyt_c_bgen_Ccs1/CcsB/ResB"/>
</dbReference>
<organism evidence="8 9">
    <name type="scientific">Prosthecochloris vibrioformis</name>
    <name type="common">Chlorobium vibrioforme</name>
    <dbReference type="NCBI Taxonomy" id="1098"/>
    <lineage>
        <taxon>Bacteria</taxon>
        <taxon>Pseudomonadati</taxon>
        <taxon>Chlorobiota</taxon>
        <taxon>Chlorobiia</taxon>
        <taxon>Chlorobiales</taxon>
        <taxon>Chlorobiaceae</taxon>
        <taxon>Prosthecochloris</taxon>
    </lineage>
</organism>
<evidence type="ECO:0000313" key="9">
    <source>
        <dbReference type="Proteomes" id="UP000309544"/>
    </source>
</evidence>
<evidence type="ECO:0000256" key="4">
    <source>
        <dbReference type="ARBA" id="ARBA00022989"/>
    </source>
</evidence>
<feature type="domain" description="ResB-like" evidence="7">
    <location>
        <begin position="322"/>
        <end position="368"/>
    </location>
</feature>
<dbReference type="EMBL" id="VDCI01000001">
    <property type="protein sequence ID" value="TNJ37955.1"/>
    <property type="molecule type" value="Genomic_DNA"/>
</dbReference>
<feature type="transmembrane region" description="Helical" evidence="6">
    <location>
        <begin position="48"/>
        <end position="67"/>
    </location>
</feature>
<dbReference type="Pfam" id="PF05140">
    <property type="entry name" value="ResB"/>
    <property type="match status" value="2"/>
</dbReference>
<name>A0A5C4S3R8_PROVB</name>
<keyword evidence="4 6" id="KW-1133">Transmembrane helix</keyword>
<gene>
    <name evidence="8" type="ORF">FGF68_01900</name>
</gene>
<evidence type="ECO:0000259" key="7">
    <source>
        <dbReference type="Pfam" id="PF05140"/>
    </source>
</evidence>
<reference evidence="8 9" key="1">
    <citation type="submission" date="2019-05" db="EMBL/GenBank/DDBJ databases">
        <title>Draft Whole-Genome sequence of the green sulfur bacterium Prosthecochloris vibrioformis DSM 260.</title>
        <authorList>
            <person name="Meyer T.E."/>
            <person name="Kyndt J.A."/>
        </authorList>
    </citation>
    <scope>NUCLEOTIDE SEQUENCE [LARGE SCALE GENOMIC DNA]</scope>
    <source>
        <strain evidence="8 9">DSM 260</strain>
    </source>
</reference>